<name>A0A9Q9P9R5_9MICO</name>
<organism evidence="4 5">
    <name type="scientific">Curtobacterium poinsettiae</name>
    <dbReference type="NCBI Taxonomy" id="159612"/>
    <lineage>
        <taxon>Bacteria</taxon>
        <taxon>Bacillati</taxon>
        <taxon>Actinomycetota</taxon>
        <taxon>Actinomycetes</taxon>
        <taxon>Micrococcales</taxon>
        <taxon>Microbacteriaceae</taxon>
        <taxon>Curtobacterium</taxon>
    </lineage>
</organism>
<gene>
    <name evidence="4" type="ORF">OE229_05085</name>
</gene>
<evidence type="ECO:0000259" key="2">
    <source>
        <dbReference type="Pfam" id="PF01408"/>
    </source>
</evidence>
<protein>
    <submittedName>
        <fullName evidence="4">Gfo/Idh/MocA family oxidoreductase</fullName>
    </submittedName>
</protein>
<keyword evidence="1" id="KW-0520">NAD</keyword>
<dbReference type="Gene3D" id="3.30.360.10">
    <property type="entry name" value="Dihydrodipicolinate Reductase, domain 2"/>
    <property type="match status" value="1"/>
</dbReference>
<accession>A0A9Q9P9R5</accession>
<dbReference type="InterPro" id="IPR036291">
    <property type="entry name" value="NAD(P)-bd_dom_sf"/>
</dbReference>
<reference evidence="4" key="1">
    <citation type="submission" date="2022-09" db="EMBL/GenBank/DDBJ databases">
        <title>Taxonomy of Curtobacterium flaccumfaciens.</title>
        <authorList>
            <person name="Osdaghi E."/>
            <person name="Taghavi S.M."/>
            <person name="Hamidizade M."/>
            <person name="Abachi H."/>
            <person name="Fazliarab A."/>
            <person name="Baeyen S."/>
            <person name="Portier P."/>
            <person name="Van Vaerenbergh J."/>
            <person name="Jacques M.-A."/>
        </authorList>
    </citation>
    <scope>NUCLEOTIDE SEQUENCE</scope>
    <source>
        <strain evidence="4">AGQB46</strain>
    </source>
</reference>
<evidence type="ECO:0000313" key="5">
    <source>
        <dbReference type="Proteomes" id="UP001062223"/>
    </source>
</evidence>
<dbReference type="KEGG" id="cpoi:OE229_05085"/>
<dbReference type="SUPFAM" id="SSF51735">
    <property type="entry name" value="NAD(P)-binding Rossmann-fold domains"/>
    <property type="match status" value="1"/>
</dbReference>
<evidence type="ECO:0000259" key="3">
    <source>
        <dbReference type="Pfam" id="PF22725"/>
    </source>
</evidence>
<sequence>MSGVLRAGVIGLGMMGRHHARVLRSLEGVELVGVADALGDQHDVAQGVPVVRSVGELIALGLDTAVVAVPTAHHETVGLELAAAGVHALIEKPVAVDGPAAARLVGAFDRAGLVGAVGHIERYNPALQALRQRLDAGELGDVYQIVTRRQGPFPARIADVGVVKDLATHDIDSTSWIARSPFVHVGALAGTKSGRPHEDLVTVTGRLADGTLTSHLVNWLTPYKERLLIVTGDRGTFVADTLTADLTFHENGTVQTEWDQVAAFRGVSEGASTRFAISKREPLLVEHEAFRDAVLGRPSDIVTLRDGLRTVLVAEAVLESSRIQQTVQLGTDAEGAAA</sequence>
<dbReference type="InterPro" id="IPR000683">
    <property type="entry name" value="Gfo/Idh/MocA-like_OxRdtase_N"/>
</dbReference>
<dbReference type="AlphaFoldDB" id="A0A9Q9P9R5"/>
<dbReference type="InterPro" id="IPR055170">
    <property type="entry name" value="GFO_IDH_MocA-like_dom"/>
</dbReference>
<proteinExistence type="predicted"/>
<dbReference type="GO" id="GO:0000166">
    <property type="term" value="F:nucleotide binding"/>
    <property type="evidence" value="ECO:0007669"/>
    <property type="project" value="InterPro"/>
</dbReference>
<dbReference type="SUPFAM" id="SSF55347">
    <property type="entry name" value="Glyceraldehyde-3-phosphate dehydrogenase-like, C-terminal domain"/>
    <property type="match status" value="1"/>
</dbReference>
<dbReference type="RefSeq" id="WP_209132974.1">
    <property type="nucleotide sequence ID" value="NZ_CP106879.1"/>
</dbReference>
<dbReference type="PANTHER" id="PTHR43377:SF1">
    <property type="entry name" value="BILIVERDIN REDUCTASE A"/>
    <property type="match status" value="1"/>
</dbReference>
<dbReference type="Pfam" id="PF22725">
    <property type="entry name" value="GFO_IDH_MocA_C3"/>
    <property type="match status" value="1"/>
</dbReference>
<dbReference type="PANTHER" id="PTHR43377">
    <property type="entry name" value="BILIVERDIN REDUCTASE A"/>
    <property type="match status" value="1"/>
</dbReference>
<evidence type="ECO:0000313" key="4">
    <source>
        <dbReference type="EMBL" id="UYC81840.1"/>
    </source>
</evidence>
<dbReference type="EMBL" id="CP106879">
    <property type="protein sequence ID" value="UYC81840.1"/>
    <property type="molecule type" value="Genomic_DNA"/>
</dbReference>
<feature type="domain" description="Gfo/Idh/MocA-like oxidoreductase N-terminal" evidence="2">
    <location>
        <begin position="5"/>
        <end position="119"/>
    </location>
</feature>
<dbReference type="Gene3D" id="3.40.50.720">
    <property type="entry name" value="NAD(P)-binding Rossmann-like Domain"/>
    <property type="match status" value="1"/>
</dbReference>
<evidence type="ECO:0000256" key="1">
    <source>
        <dbReference type="ARBA" id="ARBA00023027"/>
    </source>
</evidence>
<dbReference type="Pfam" id="PF01408">
    <property type="entry name" value="GFO_IDH_MocA"/>
    <property type="match status" value="1"/>
</dbReference>
<feature type="domain" description="GFO/IDH/MocA-like oxidoreductase" evidence="3">
    <location>
        <begin position="128"/>
        <end position="237"/>
    </location>
</feature>
<dbReference type="Proteomes" id="UP001062223">
    <property type="component" value="Chromosome"/>
</dbReference>
<dbReference type="InterPro" id="IPR051450">
    <property type="entry name" value="Gfo/Idh/MocA_Oxidoreductases"/>
</dbReference>